<dbReference type="EMBL" id="AWWV01003679">
    <property type="protein sequence ID" value="OMP08577.1"/>
    <property type="molecule type" value="Genomic_DNA"/>
</dbReference>
<keyword evidence="1 5" id="KW-0489">Methyltransferase</keyword>
<dbReference type="Pfam" id="PF03492">
    <property type="entry name" value="Methyltransf_7"/>
    <property type="match status" value="1"/>
</dbReference>
<name>A0A1R3KNA4_COCAP</name>
<comment type="caution">
    <text evidence="5">The sequence shown here is derived from an EMBL/GenBank/DDBJ whole genome shotgun (WGS) entry which is preliminary data.</text>
</comment>
<sequence>VALTNRRRLTASHSPATSGLLLPPFQACSQSIFSSEGNGYFSIEKIQELNKYFSTMGTTTMDMQSFITSNVRAVVEGVMNEHFGHKIVDELFRSFPKKLDNCNFIFDDEFCKDVDLFIWLKRKAPI</sequence>
<keyword evidence="2 5" id="KW-0808">Transferase</keyword>
<proteinExistence type="predicted"/>
<dbReference type="InterPro" id="IPR029063">
    <property type="entry name" value="SAM-dependent_MTases_sf"/>
</dbReference>
<evidence type="ECO:0000313" key="6">
    <source>
        <dbReference type="Proteomes" id="UP000188268"/>
    </source>
</evidence>
<dbReference type="Gene3D" id="1.10.1200.270">
    <property type="entry name" value="Methyltransferase, alpha-helical capping domain"/>
    <property type="match status" value="1"/>
</dbReference>
<protein>
    <submittedName>
        <fullName evidence="5">SAM dependent carboxyl methyltransferase</fullName>
    </submittedName>
</protein>
<dbReference type="GO" id="GO:0032259">
    <property type="term" value="P:methylation"/>
    <property type="evidence" value="ECO:0007669"/>
    <property type="project" value="UniProtKB-KW"/>
</dbReference>
<dbReference type="SUPFAM" id="SSF53335">
    <property type="entry name" value="S-adenosyl-L-methionine-dependent methyltransferases"/>
    <property type="match status" value="1"/>
</dbReference>
<dbReference type="InterPro" id="IPR005299">
    <property type="entry name" value="MeTrfase_7"/>
</dbReference>
<evidence type="ECO:0000256" key="3">
    <source>
        <dbReference type="ARBA" id="ARBA00022723"/>
    </source>
</evidence>
<feature type="non-terminal residue" evidence="5">
    <location>
        <position position="1"/>
    </location>
</feature>
<dbReference type="AlphaFoldDB" id="A0A1R3KNA4"/>
<dbReference type="GO" id="GO:0046872">
    <property type="term" value="F:metal ion binding"/>
    <property type="evidence" value="ECO:0007669"/>
    <property type="project" value="UniProtKB-KW"/>
</dbReference>
<accession>A0A1R3KNA4</accession>
<evidence type="ECO:0000256" key="4">
    <source>
        <dbReference type="ARBA" id="ARBA00022842"/>
    </source>
</evidence>
<dbReference type="Gramene" id="OMP08577">
    <property type="protein sequence ID" value="OMP08577"/>
    <property type="gene ID" value="CCACVL1_01106"/>
</dbReference>
<keyword evidence="6" id="KW-1185">Reference proteome</keyword>
<evidence type="ECO:0000256" key="2">
    <source>
        <dbReference type="ARBA" id="ARBA00022679"/>
    </source>
</evidence>
<evidence type="ECO:0000256" key="1">
    <source>
        <dbReference type="ARBA" id="ARBA00022603"/>
    </source>
</evidence>
<dbReference type="OrthoDB" id="1691846at2759"/>
<gene>
    <name evidence="5" type="ORF">CCACVL1_01106</name>
</gene>
<reference evidence="5 6" key="1">
    <citation type="submission" date="2013-09" db="EMBL/GenBank/DDBJ databases">
        <title>Corchorus capsularis genome sequencing.</title>
        <authorList>
            <person name="Alam M."/>
            <person name="Haque M.S."/>
            <person name="Islam M.S."/>
            <person name="Emdad E.M."/>
            <person name="Islam M.M."/>
            <person name="Ahmed B."/>
            <person name="Halim A."/>
            <person name="Hossen Q.M.M."/>
            <person name="Hossain M.Z."/>
            <person name="Ahmed R."/>
            <person name="Khan M.M."/>
            <person name="Islam R."/>
            <person name="Rashid M.M."/>
            <person name="Khan S.A."/>
            <person name="Rahman M.S."/>
            <person name="Alam M."/>
        </authorList>
    </citation>
    <scope>NUCLEOTIDE SEQUENCE [LARGE SCALE GENOMIC DNA]</scope>
    <source>
        <strain evidence="6">cv. CVL-1</strain>
        <tissue evidence="5">Whole seedling</tissue>
    </source>
</reference>
<dbReference type="Proteomes" id="UP000188268">
    <property type="component" value="Unassembled WGS sequence"/>
</dbReference>
<organism evidence="5 6">
    <name type="scientific">Corchorus capsularis</name>
    <name type="common">Jute</name>
    <dbReference type="NCBI Taxonomy" id="210143"/>
    <lineage>
        <taxon>Eukaryota</taxon>
        <taxon>Viridiplantae</taxon>
        <taxon>Streptophyta</taxon>
        <taxon>Embryophyta</taxon>
        <taxon>Tracheophyta</taxon>
        <taxon>Spermatophyta</taxon>
        <taxon>Magnoliopsida</taxon>
        <taxon>eudicotyledons</taxon>
        <taxon>Gunneridae</taxon>
        <taxon>Pentapetalae</taxon>
        <taxon>rosids</taxon>
        <taxon>malvids</taxon>
        <taxon>Malvales</taxon>
        <taxon>Malvaceae</taxon>
        <taxon>Grewioideae</taxon>
        <taxon>Apeibeae</taxon>
        <taxon>Corchorus</taxon>
    </lineage>
</organism>
<dbReference type="InterPro" id="IPR042086">
    <property type="entry name" value="MeTrfase_capping"/>
</dbReference>
<evidence type="ECO:0000313" key="5">
    <source>
        <dbReference type="EMBL" id="OMP08577.1"/>
    </source>
</evidence>
<dbReference type="GO" id="GO:0008168">
    <property type="term" value="F:methyltransferase activity"/>
    <property type="evidence" value="ECO:0007669"/>
    <property type="project" value="UniProtKB-KW"/>
</dbReference>
<keyword evidence="3" id="KW-0479">Metal-binding</keyword>
<keyword evidence="4" id="KW-0460">Magnesium</keyword>